<dbReference type="EMBL" id="SKBM01000016">
    <property type="protein sequence ID" value="TCZ58586.1"/>
    <property type="molecule type" value="Genomic_DNA"/>
</dbReference>
<name>A0A4R4DCW4_9PROT</name>
<proteinExistence type="predicted"/>
<organism evidence="2 3">
    <name type="scientific">Roseicella aquatilis</name>
    <dbReference type="NCBI Taxonomy" id="2527868"/>
    <lineage>
        <taxon>Bacteria</taxon>
        <taxon>Pseudomonadati</taxon>
        <taxon>Pseudomonadota</taxon>
        <taxon>Alphaproteobacteria</taxon>
        <taxon>Acetobacterales</taxon>
        <taxon>Roseomonadaceae</taxon>
        <taxon>Roseicella</taxon>
    </lineage>
</organism>
<sequence length="132" mass="12843">MSGILPRRAPLVGGAAMAPLLAAPAQSRPAARVSPGDGGRCLVHGQAPSPARGTRPARPLALSSETGHPAVPAVPSRREQGIDLAGASWLGLSGPAVAAMRARCGGTPGAPGPAGTTDFARAAVAASGAQMD</sequence>
<evidence type="ECO:0000256" key="1">
    <source>
        <dbReference type="SAM" id="MobiDB-lite"/>
    </source>
</evidence>
<comment type="caution">
    <text evidence="2">The sequence shown here is derived from an EMBL/GenBank/DDBJ whole genome shotgun (WGS) entry which is preliminary data.</text>
</comment>
<dbReference type="Proteomes" id="UP000295023">
    <property type="component" value="Unassembled WGS sequence"/>
</dbReference>
<accession>A0A4R4DCW4</accession>
<protein>
    <submittedName>
        <fullName evidence="2">Uncharacterized protein</fullName>
    </submittedName>
</protein>
<evidence type="ECO:0000313" key="2">
    <source>
        <dbReference type="EMBL" id="TCZ58586.1"/>
    </source>
</evidence>
<gene>
    <name evidence="2" type="ORF">EXY23_16760</name>
</gene>
<keyword evidence="3" id="KW-1185">Reference proteome</keyword>
<dbReference type="RefSeq" id="WP_132291802.1">
    <property type="nucleotide sequence ID" value="NZ_SKBM01000016.1"/>
</dbReference>
<reference evidence="2 3" key="1">
    <citation type="submission" date="2019-03" db="EMBL/GenBank/DDBJ databases">
        <title>Paracraurococcus aquatilis NE82 genome sequence.</title>
        <authorList>
            <person name="Zhao Y."/>
            <person name="Du Z."/>
        </authorList>
    </citation>
    <scope>NUCLEOTIDE SEQUENCE [LARGE SCALE GENOMIC DNA]</scope>
    <source>
        <strain evidence="2 3">NE82</strain>
    </source>
</reference>
<feature type="region of interest" description="Disordered" evidence="1">
    <location>
        <begin position="23"/>
        <end position="79"/>
    </location>
</feature>
<dbReference type="AlphaFoldDB" id="A0A4R4DCW4"/>
<evidence type="ECO:0000313" key="3">
    <source>
        <dbReference type="Proteomes" id="UP000295023"/>
    </source>
</evidence>